<proteinExistence type="predicted"/>
<gene>
    <name evidence="2" type="ORF">NEOLEDRAFT_1134573</name>
</gene>
<evidence type="ECO:0000256" key="1">
    <source>
        <dbReference type="SAM" id="MobiDB-lite"/>
    </source>
</evidence>
<feature type="non-terminal residue" evidence="2">
    <location>
        <position position="51"/>
    </location>
</feature>
<reference evidence="2 3" key="1">
    <citation type="journal article" date="2016" name="Mol. Biol. Evol.">
        <title>Comparative Genomics of Early-Diverging Mushroom-Forming Fungi Provides Insights into the Origins of Lignocellulose Decay Capabilities.</title>
        <authorList>
            <person name="Nagy L.G."/>
            <person name="Riley R."/>
            <person name="Tritt A."/>
            <person name="Adam C."/>
            <person name="Daum C."/>
            <person name="Floudas D."/>
            <person name="Sun H."/>
            <person name="Yadav J.S."/>
            <person name="Pangilinan J."/>
            <person name="Larsson K.H."/>
            <person name="Matsuura K."/>
            <person name="Barry K."/>
            <person name="Labutti K."/>
            <person name="Kuo R."/>
            <person name="Ohm R.A."/>
            <person name="Bhattacharya S.S."/>
            <person name="Shirouzu T."/>
            <person name="Yoshinaga Y."/>
            <person name="Martin F.M."/>
            <person name="Grigoriev I.V."/>
            <person name="Hibbett D.S."/>
        </authorList>
    </citation>
    <scope>NUCLEOTIDE SEQUENCE [LARGE SCALE GENOMIC DNA]</scope>
    <source>
        <strain evidence="2 3">HHB14362 ss-1</strain>
    </source>
</reference>
<dbReference type="EMBL" id="KV425575">
    <property type="protein sequence ID" value="KZT24879.1"/>
    <property type="molecule type" value="Genomic_DNA"/>
</dbReference>
<dbReference type="InParanoid" id="A0A165SAD1"/>
<keyword evidence="3" id="KW-1185">Reference proteome</keyword>
<evidence type="ECO:0000313" key="3">
    <source>
        <dbReference type="Proteomes" id="UP000076761"/>
    </source>
</evidence>
<organism evidence="2 3">
    <name type="scientific">Neolentinus lepideus HHB14362 ss-1</name>
    <dbReference type="NCBI Taxonomy" id="1314782"/>
    <lineage>
        <taxon>Eukaryota</taxon>
        <taxon>Fungi</taxon>
        <taxon>Dikarya</taxon>
        <taxon>Basidiomycota</taxon>
        <taxon>Agaricomycotina</taxon>
        <taxon>Agaricomycetes</taxon>
        <taxon>Gloeophyllales</taxon>
        <taxon>Gloeophyllaceae</taxon>
        <taxon>Neolentinus</taxon>
    </lineage>
</organism>
<sequence length="51" mass="5541">MPMWLKTTNGWRPIGIRTEVLMGGQKRVVSAAGRNPGYTTPSALQEGRRGG</sequence>
<evidence type="ECO:0000313" key="2">
    <source>
        <dbReference type="EMBL" id="KZT24879.1"/>
    </source>
</evidence>
<dbReference type="Proteomes" id="UP000076761">
    <property type="component" value="Unassembled WGS sequence"/>
</dbReference>
<accession>A0A165SAD1</accession>
<feature type="region of interest" description="Disordered" evidence="1">
    <location>
        <begin position="32"/>
        <end position="51"/>
    </location>
</feature>
<name>A0A165SAD1_9AGAM</name>
<protein>
    <submittedName>
        <fullName evidence="2">Uncharacterized protein</fullName>
    </submittedName>
</protein>
<dbReference type="AlphaFoldDB" id="A0A165SAD1"/>